<dbReference type="SUPFAM" id="SSF55874">
    <property type="entry name" value="ATPase domain of HSP90 chaperone/DNA topoisomerase II/histidine kinase"/>
    <property type="match status" value="1"/>
</dbReference>
<dbReference type="InterPro" id="IPR050640">
    <property type="entry name" value="Bact_2-comp_sensor_kinase"/>
</dbReference>
<dbReference type="InterPro" id="IPR003594">
    <property type="entry name" value="HATPase_dom"/>
</dbReference>
<evidence type="ECO:0000256" key="5">
    <source>
        <dbReference type="ARBA" id="ARBA00022553"/>
    </source>
</evidence>
<dbReference type="Pfam" id="PF00672">
    <property type="entry name" value="HAMP"/>
    <property type="match status" value="1"/>
</dbReference>
<dbReference type="PANTHER" id="PTHR34220:SF11">
    <property type="entry name" value="SENSOR PROTEIN KINASE HPTS"/>
    <property type="match status" value="1"/>
</dbReference>
<feature type="transmembrane region" description="Helical" evidence="14">
    <location>
        <begin position="304"/>
        <end position="325"/>
    </location>
</feature>
<dbReference type="GO" id="GO:0005886">
    <property type="term" value="C:plasma membrane"/>
    <property type="evidence" value="ECO:0007669"/>
    <property type="project" value="UniProtKB-SubCell"/>
</dbReference>
<dbReference type="EMBL" id="CP034235">
    <property type="protein sequence ID" value="QGQ97865.1"/>
    <property type="molecule type" value="Genomic_DNA"/>
</dbReference>
<dbReference type="RefSeq" id="WP_155702966.1">
    <property type="nucleotide sequence ID" value="NZ_CP034235.1"/>
</dbReference>
<dbReference type="Gene3D" id="6.10.340.10">
    <property type="match status" value="1"/>
</dbReference>
<dbReference type="SUPFAM" id="SSF158472">
    <property type="entry name" value="HAMP domain-like"/>
    <property type="match status" value="1"/>
</dbReference>
<keyword evidence="6" id="KW-0808">Transferase</keyword>
<reference evidence="18" key="1">
    <citation type="submission" date="2018-11" db="EMBL/GenBank/DDBJ databases">
        <title>Complete genome sequence of Paenibacillus sp. ML311-T8.</title>
        <authorList>
            <person name="Nam Y.-D."/>
            <person name="Kang J."/>
            <person name="Chung W.-H."/>
            <person name="Park Y.S."/>
        </authorList>
    </citation>
    <scope>NUCLEOTIDE SEQUENCE [LARGE SCALE GENOMIC DNA]</scope>
    <source>
        <strain evidence="18">ML311-T8</strain>
    </source>
</reference>
<evidence type="ECO:0000256" key="8">
    <source>
        <dbReference type="ARBA" id="ARBA00022741"/>
    </source>
</evidence>
<dbReference type="AlphaFoldDB" id="A0A6B8RQP2"/>
<comment type="catalytic activity">
    <reaction evidence="1">
        <text>ATP + protein L-histidine = ADP + protein N-phospho-L-histidine.</text>
        <dbReference type="EC" id="2.7.13.3"/>
    </reaction>
</comment>
<dbReference type="PROSITE" id="PS50885">
    <property type="entry name" value="HAMP"/>
    <property type="match status" value="1"/>
</dbReference>
<dbReference type="InterPro" id="IPR036890">
    <property type="entry name" value="HATPase_C_sf"/>
</dbReference>
<dbReference type="InterPro" id="IPR010559">
    <property type="entry name" value="Sig_transdc_His_kin_internal"/>
</dbReference>
<evidence type="ECO:0000256" key="7">
    <source>
        <dbReference type="ARBA" id="ARBA00022692"/>
    </source>
</evidence>
<evidence type="ECO:0000256" key="10">
    <source>
        <dbReference type="ARBA" id="ARBA00022840"/>
    </source>
</evidence>
<keyword evidence="11 14" id="KW-1133">Transmembrane helix</keyword>
<evidence type="ECO:0000313" key="17">
    <source>
        <dbReference type="EMBL" id="QGQ97865.1"/>
    </source>
</evidence>
<evidence type="ECO:0000256" key="1">
    <source>
        <dbReference type="ARBA" id="ARBA00000085"/>
    </source>
</evidence>
<dbReference type="Pfam" id="PF02518">
    <property type="entry name" value="HATPase_c"/>
    <property type="match status" value="1"/>
</dbReference>
<evidence type="ECO:0000256" key="9">
    <source>
        <dbReference type="ARBA" id="ARBA00022777"/>
    </source>
</evidence>
<dbReference type="KEGG" id="ppsc:EHS13_24750"/>
<evidence type="ECO:0000259" key="16">
    <source>
        <dbReference type="PROSITE" id="PS50885"/>
    </source>
</evidence>
<evidence type="ECO:0000313" key="18">
    <source>
        <dbReference type="Proteomes" id="UP000426246"/>
    </source>
</evidence>
<protein>
    <recommendedName>
        <fullName evidence="3">histidine kinase</fullName>
        <ecNumber evidence="3">2.7.13.3</ecNumber>
    </recommendedName>
</protein>
<keyword evidence="4" id="KW-1003">Cell membrane</keyword>
<feature type="domain" description="Histidine kinase" evidence="15">
    <location>
        <begin position="484"/>
        <end position="594"/>
    </location>
</feature>
<comment type="subcellular location">
    <subcellularLocation>
        <location evidence="2">Cell membrane</location>
        <topology evidence="2">Multi-pass membrane protein</topology>
    </subcellularLocation>
</comment>
<proteinExistence type="predicted"/>
<evidence type="ECO:0000256" key="6">
    <source>
        <dbReference type="ARBA" id="ARBA00022679"/>
    </source>
</evidence>
<dbReference type="EC" id="2.7.13.3" evidence="3"/>
<sequence>MLFNSIRNKMIIFLLAATLIPILASIFITYSLTTSKVTEETLKSNADLLFQGKTNLLNYLNGIHQATFILYNDSELFDVLEHGIKLYTDNQEIYRGLSLLSYTAKDVEQLHLYIRKNDLHFLIVNDRSSKNFMGDNGKYIPPNLSKGNSYIEPPHRPDNYGLGNLPKPTTDQVISFHSSLYYLAAKEELGTLSVDVRMDGIRTIVDQLYSAGKEELYILDENKHVIYSSEGKAGVEPLEATWVTKVLQAIPVKDNFAFNQDHFSGEIIYEKMTTPYLKWTIIKRIPNETLHQTAREVALINSGIVVLFLILTILATVIIAFQLTAPIKKLIRSMNQIQSGNLQATIDVARKDEFGILARRFQLAMNTINELIIREYELELARKTNELNVLQVQTNPHFMNNALQSIGTLALQKQEPEIYNLIASLGKMMRYSMNAGEPIVTLARELDYVKAYFALQRQRFGEQLEYTVHMDEALLKLQIPKMILQPLVENYFKHGFDVQLETGTIAIYVELSADKAWLWLEVSDNGKGISEDELKALQEKLLHTKAAWENGESGIGLANILSRLKLYYNETARLEVVNNKQNGFSIVLWIPLEKEGESVEGIDR</sequence>
<dbReference type="CDD" id="cd06225">
    <property type="entry name" value="HAMP"/>
    <property type="match status" value="1"/>
</dbReference>
<dbReference type="Pfam" id="PF06580">
    <property type="entry name" value="His_kinase"/>
    <property type="match status" value="1"/>
</dbReference>
<gene>
    <name evidence="17" type="ORF">EHS13_24750</name>
</gene>
<keyword evidence="18" id="KW-1185">Reference proteome</keyword>
<feature type="domain" description="HAMP" evidence="16">
    <location>
        <begin position="321"/>
        <end position="373"/>
    </location>
</feature>
<dbReference type="Proteomes" id="UP000426246">
    <property type="component" value="Chromosome"/>
</dbReference>
<evidence type="ECO:0000256" key="14">
    <source>
        <dbReference type="SAM" id="Phobius"/>
    </source>
</evidence>
<evidence type="ECO:0000256" key="2">
    <source>
        <dbReference type="ARBA" id="ARBA00004651"/>
    </source>
</evidence>
<accession>A0A6B8RQP2</accession>
<dbReference type="PROSITE" id="PS50109">
    <property type="entry name" value="HIS_KIN"/>
    <property type="match status" value="1"/>
</dbReference>
<dbReference type="SMART" id="SM00304">
    <property type="entry name" value="HAMP"/>
    <property type="match status" value="1"/>
</dbReference>
<name>A0A6B8RQP2_9BACL</name>
<evidence type="ECO:0000256" key="3">
    <source>
        <dbReference type="ARBA" id="ARBA00012438"/>
    </source>
</evidence>
<organism evidence="17 18">
    <name type="scientific">Paenibacillus psychroresistens</name>
    <dbReference type="NCBI Taxonomy" id="1778678"/>
    <lineage>
        <taxon>Bacteria</taxon>
        <taxon>Bacillati</taxon>
        <taxon>Bacillota</taxon>
        <taxon>Bacilli</taxon>
        <taxon>Bacillales</taxon>
        <taxon>Paenibacillaceae</taxon>
        <taxon>Paenibacillus</taxon>
    </lineage>
</organism>
<dbReference type="GO" id="GO:0000155">
    <property type="term" value="F:phosphorelay sensor kinase activity"/>
    <property type="evidence" value="ECO:0007669"/>
    <property type="project" value="InterPro"/>
</dbReference>
<evidence type="ECO:0000256" key="13">
    <source>
        <dbReference type="ARBA" id="ARBA00023136"/>
    </source>
</evidence>
<keyword evidence="13 14" id="KW-0472">Membrane</keyword>
<dbReference type="InterPro" id="IPR003660">
    <property type="entry name" value="HAMP_dom"/>
</dbReference>
<keyword evidence="12" id="KW-0902">Two-component regulatory system</keyword>
<keyword evidence="10" id="KW-0067">ATP-binding</keyword>
<keyword evidence="5" id="KW-0597">Phosphoprotein</keyword>
<dbReference type="OrthoDB" id="9776552at2"/>
<keyword evidence="8" id="KW-0547">Nucleotide-binding</keyword>
<evidence type="ECO:0000259" key="15">
    <source>
        <dbReference type="PROSITE" id="PS50109"/>
    </source>
</evidence>
<dbReference type="InterPro" id="IPR005467">
    <property type="entry name" value="His_kinase_dom"/>
</dbReference>
<evidence type="ECO:0000256" key="11">
    <source>
        <dbReference type="ARBA" id="ARBA00022989"/>
    </source>
</evidence>
<dbReference type="GO" id="GO:0005524">
    <property type="term" value="F:ATP binding"/>
    <property type="evidence" value="ECO:0007669"/>
    <property type="project" value="UniProtKB-KW"/>
</dbReference>
<evidence type="ECO:0000256" key="4">
    <source>
        <dbReference type="ARBA" id="ARBA00022475"/>
    </source>
</evidence>
<evidence type="ECO:0000256" key="12">
    <source>
        <dbReference type="ARBA" id="ARBA00023012"/>
    </source>
</evidence>
<dbReference type="PANTHER" id="PTHR34220">
    <property type="entry name" value="SENSOR HISTIDINE KINASE YPDA"/>
    <property type="match status" value="1"/>
</dbReference>
<keyword evidence="7 14" id="KW-0812">Transmembrane</keyword>
<dbReference type="Gene3D" id="3.30.565.10">
    <property type="entry name" value="Histidine kinase-like ATPase, C-terminal domain"/>
    <property type="match status" value="1"/>
</dbReference>
<keyword evidence="9 17" id="KW-0418">Kinase</keyword>